<evidence type="ECO:0000259" key="8">
    <source>
        <dbReference type="Pfam" id="PF01103"/>
    </source>
</evidence>
<dbReference type="InterPro" id="IPR010827">
    <property type="entry name" value="BamA/TamA_POTRA"/>
</dbReference>
<evidence type="ECO:0000256" key="3">
    <source>
        <dbReference type="ARBA" id="ARBA00022692"/>
    </source>
</evidence>
<evidence type="ECO:0000313" key="10">
    <source>
        <dbReference type="EMBL" id="MBC5784336.1"/>
    </source>
</evidence>
<keyword evidence="2" id="KW-1134">Transmembrane beta strand</keyword>
<keyword evidence="11" id="KW-1185">Reference proteome</keyword>
<dbReference type="EMBL" id="JACORT010000006">
    <property type="protein sequence ID" value="MBC5784336.1"/>
    <property type="molecule type" value="Genomic_DNA"/>
</dbReference>
<dbReference type="InterPro" id="IPR000184">
    <property type="entry name" value="Bac_surfAg_D15"/>
</dbReference>
<dbReference type="GO" id="GO:0019867">
    <property type="term" value="C:outer membrane"/>
    <property type="evidence" value="ECO:0007669"/>
    <property type="project" value="InterPro"/>
</dbReference>
<evidence type="ECO:0000256" key="4">
    <source>
        <dbReference type="ARBA" id="ARBA00022729"/>
    </source>
</evidence>
<feature type="chain" id="PRO_5037875087" evidence="7">
    <location>
        <begin position="31"/>
        <end position="620"/>
    </location>
</feature>
<evidence type="ECO:0000313" key="11">
    <source>
        <dbReference type="Proteomes" id="UP000608513"/>
    </source>
</evidence>
<sequence length="620" mass="67836">MRSPAIVLPFMIRTLLAAAGLALLATAVVAQPADAPVPPGLAPAPGPEAKAPPAFDLVVRAPDPLKEILENNLELRRYREVSDLDDAEIARLVVLGEKDARELLATQGYFDPQVRIAREPGARTTLVVTVEPGRRTTVSEARVEFEGDIATSADPEAAAQREGIRSGWSLPAGQPFTQTGWDRAKSVATRALLARRYPAGRISYSLADVDAATASARLGLRLDSGPVYRLGALQVTGTQRYDPLLVSRLARLPEGTVYDQEQIVQAQLRLTGSGYFDSAFIYVDPESDPNAAPVQVTVREAPLQKLVLGVGFTTDGGPRLTAEHTHNRVPGIGWRAVTKLQAEKKNPYAQTEWTDIPDEDGWRWSVLARGEKLDDDRLVTHSQRLRAGRFKNGDRIDRNWYVQYERARVQNPRNVPLTSADTGDGSAFTVNYIWTGRYFDNVQSPTSGYGIGFELGGGLTLEGNNQPFQRSLVRWLGYRPLSSGRLELRAEAGAVFAKPQAEVPFTQLFRTGGDTSVRGYKYLDIGVELPDGLIGPGRYMTVGSVEWQRPIRVRGQPSAFEHTLFVDAGAVADKPSELRARVGVGTGVRWRSPVGPIEAAIAYGLEAKRFRLHFSAGFVF</sequence>
<evidence type="ECO:0000256" key="5">
    <source>
        <dbReference type="ARBA" id="ARBA00023136"/>
    </source>
</evidence>
<organism evidence="10 11">
    <name type="scientific">Ramlibacter cellulosilyticus</name>
    <dbReference type="NCBI Taxonomy" id="2764187"/>
    <lineage>
        <taxon>Bacteria</taxon>
        <taxon>Pseudomonadati</taxon>
        <taxon>Pseudomonadota</taxon>
        <taxon>Betaproteobacteria</taxon>
        <taxon>Burkholderiales</taxon>
        <taxon>Comamonadaceae</taxon>
        <taxon>Ramlibacter</taxon>
    </lineage>
</organism>
<evidence type="ECO:0000259" key="9">
    <source>
        <dbReference type="Pfam" id="PF07244"/>
    </source>
</evidence>
<dbReference type="PANTHER" id="PTHR12815">
    <property type="entry name" value="SORTING AND ASSEMBLY MACHINERY SAMM50 PROTEIN FAMILY MEMBER"/>
    <property type="match status" value="1"/>
</dbReference>
<name>A0A923MSV5_9BURK</name>
<evidence type="ECO:0000256" key="2">
    <source>
        <dbReference type="ARBA" id="ARBA00022452"/>
    </source>
</evidence>
<evidence type="ECO:0000256" key="7">
    <source>
        <dbReference type="SAM" id="SignalP"/>
    </source>
</evidence>
<keyword evidence="4 7" id="KW-0732">Signal</keyword>
<comment type="caution">
    <text evidence="10">The sequence shown here is derived from an EMBL/GenBank/DDBJ whole genome shotgun (WGS) entry which is preliminary data.</text>
</comment>
<comment type="subcellular location">
    <subcellularLocation>
        <location evidence="1">Membrane</location>
    </subcellularLocation>
</comment>
<dbReference type="AlphaFoldDB" id="A0A923MSV5"/>
<feature type="domain" description="Bacterial surface antigen (D15)" evidence="8">
    <location>
        <begin position="402"/>
        <end position="618"/>
    </location>
</feature>
<evidence type="ECO:0000256" key="6">
    <source>
        <dbReference type="ARBA" id="ARBA00023237"/>
    </source>
</evidence>
<dbReference type="PANTHER" id="PTHR12815:SF47">
    <property type="entry name" value="TRANSLOCATION AND ASSEMBLY MODULE SUBUNIT TAMA"/>
    <property type="match status" value="1"/>
</dbReference>
<protein>
    <submittedName>
        <fullName evidence="10">BamA/TamA family outer membrane protein</fullName>
    </submittedName>
</protein>
<dbReference type="InterPro" id="IPR039910">
    <property type="entry name" value="D15-like"/>
</dbReference>
<reference evidence="10" key="1">
    <citation type="submission" date="2020-08" db="EMBL/GenBank/DDBJ databases">
        <title>Ramlibacter sp. USB13 16S ribosomal RNA gene genome sequencing and assembly.</title>
        <authorList>
            <person name="Kang M."/>
        </authorList>
    </citation>
    <scope>NUCLEOTIDE SEQUENCE</scope>
    <source>
        <strain evidence="10">USB13</strain>
    </source>
</reference>
<evidence type="ECO:0000256" key="1">
    <source>
        <dbReference type="ARBA" id="ARBA00004370"/>
    </source>
</evidence>
<keyword evidence="3" id="KW-0812">Transmembrane</keyword>
<accession>A0A923MSV5</accession>
<feature type="signal peptide" evidence="7">
    <location>
        <begin position="1"/>
        <end position="30"/>
    </location>
</feature>
<gene>
    <name evidence="10" type="ORF">H8N03_15390</name>
</gene>
<dbReference type="Gene3D" id="2.40.160.50">
    <property type="entry name" value="membrane protein fhac: a member of the omp85/tpsb transporter family"/>
    <property type="match status" value="1"/>
</dbReference>
<dbReference type="Pfam" id="PF01103">
    <property type="entry name" value="Omp85"/>
    <property type="match status" value="1"/>
</dbReference>
<feature type="domain" description="POTRA" evidence="9">
    <location>
        <begin position="228"/>
        <end position="300"/>
    </location>
</feature>
<proteinExistence type="predicted"/>
<keyword evidence="6" id="KW-0998">Cell outer membrane</keyword>
<dbReference type="Pfam" id="PF07244">
    <property type="entry name" value="POTRA"/>
    <property type="match status" value="1"/>
</dbReference>
<dbReference type="Gene3D" id="3.10.20.310">
    <property type="entry name" value="membrane protein fhac"/>
    <property type="match status" value="1"/>
</dbReference>
<dbReference type="Proteomes" id="UP000608513">
    <property type="component" value="Unassembled WGS sequence"/>
</dbReference>
<keyword evidence="5" id="KW-0472">Membrane</keyword>